<feature type="signal peptide" evidence="7">
    <location>
        <begin position="1"/>
        <end position="28"/>
    </location>
</feature>
<evidence type="ECO:0000256" key="6">
    <source>
        <dbReference type="SAM" id="MobiDB-lite"/>
    </source>
</evidence>
<feature type="chain" id="PRO_5045123707" description="Chitin-binding type-2 domain-containing protein" evidence="7">
    <location>
        <begin position="29"/>
        <end position="713"/>
    </location>
</feature>
<feature type="region of interest" description="Disordered" evidence="6">
    <location>
        <begin position="406"/>
        <end position="425"/>
    </location>
</feature>
<feature type="region of interest" description="Disordered" evidence="6">
    <location>
        <begin position="108"/>
        <end position="130"/>
    </location>
</feature>
<dbReference type="EMBL" id="CAXLJM020000036">
    <property type="protein sequence ID" value="CAL8104636.1"/>
    <property type="molecule type" value="Genomic_DNA"/>
</dbReference>
<dbReference type="PANTHER" id="PTHR23301:SF0">
    <property type="entry name" value="CHITIN-BINDING TYPE-2 DOMAIN-CONTAINING PROTEIN-RELATED"/>
    <property type="match status" value="1"/>
</dbReference>
<evidence type="ECO:0000259" key="8">
    <source>
        <dbReference type="PROSITE" id="PS50940"/>
    </source>
</evidence>
<feature type="domain" description="Chitin-binding type-2" evidence="8">
    <location>
        <begin position="297"/>
        <end position="357"/>
    </location>
</feature>
<proteinExistence type="predicted"/>
<dbReference type="PANTHER" id="PTHR23301">
    <property type="entry name" value="CHITIN BINDING PERITROPHIN-A"/>
    <property type="match status" value="1"/>
</dbReference>
<evidence type="ECO:0000256" key="7">
    <source>
        <dbReference type="SAM" id="SignalP"/>
    </source>
</evidence>
<feature type="domain" description="Chitin-binding type-2" evidence="8">
    <location>
        <begin position="420"/>
        <end position="475"/>
    </location>
</feature>
<dbReference type="InterPro" id="IPR051940">
    <property type="entry name" value="Chitin_bind-dev_reg"/>
</dbReference>
<dbReference type="InterPro" id="IPR002557">
    <property type="entry name" value="Chitin-bd_dom"/>
</dbReference>
<reference evidence="9 10" key="1">
    <citation type="submission" date="2024-08" db="EMBL/GenBank/DDBJ databases">
        <authorList>
            <person name="Cucini C."/>
            <person name="Frati F."/>
        </authorList>
    </citation>
    <scope>NUCLEOTIDE SEQUENCE [LARGE SCALE GENOMIC DNA]</scope>
</reference>
<keyword evidence="2 7" id="KW-0732">Signal</keyword>
<comment type="caution">
    <text evidence="9">The sequence shown here is derived from an EMBL/GenBank/DDBJ whole genome shotgun (WGS) entry which is preliminary data.</text>
</comment>
<feature type="domain" description="Chitin-binding type-2" evidence="8">
    <location>
        <begin position="482"/>
        <end position="538"/>
    </location>
</feature>
<dbReference type="SUPFAM" id="SSF57625">
    <property type="entry name" value="Invertebrate chitin-binding proteins"/>
    <property type="match status" value="6"/>
</dbReference>
<dbReference type="Proteomes" id="UP001642540">
    <property type="component" value="Unassembled WGS sequence"/>
</dbReference>
<dbReference type="Gene3D" id="2.170.140.10">
    <property type="entry name" value="Chitin binding domain"/>
    <property type="match status" value="5"/>
</dbReference>
<dbReference type="InterPro" id="IPR036508">
    <property type="entry name" value="Chitin-bd_dom_sf"/>
</dbReference>
<evidence type="ECO:0000313" key="10">
    <source>
        <dbReference type="Proteomes" id="UP001642540"/>
    </source>
</evidence>
<gene>
    <name evidence="9" type="ORF">ODALV1_LOCUS11809</name>
</gene>
<feature type="compositionally biased region" description="Basic and acidic residues" evidence="6">
    <location>
        <begin position="553"/>
        <end position="565"/>
    </location>
</feature>
<evidence type="ECO:0000256" key="5">
    <source>
        <dbReference type="ARBA" id="ARBA00023180"/>
    </source>
</evidence>
<keyword evidence="5" id="KW-0325">Glycoprotein</keyword>
<dbReference type="Pfam" id="PF01607">
    <property type="entry name" value="CBM_14"/>
    <property type="match status" value="5"/>
</dbReference>
<sequence>MLVIFQFRRPCFTFLLLITAILNECGRTTVVARTWPRMKSYGKIYEKKSLFSANTTTSTAATITPLPETGEGNSLNVINSRTSLSDYKLLNRSTSGRNARCNTRITDNDLRSSYSHPSEGKGEQKQAGNGKWTNENSCIAGPFHFEKDVNESVYKKLCPSTNGIFSVPGTCNLYVECSDGQFTLNKCDPEEPNFDEGHGKCSKTKTKTSCSDDLGNEIEKLSLNEILRRIILFISRIATFARSSSRQLSVDEHQTGEETRWIPSIQSLDEHSDFTSSTTKPVSSNPTGLPNINDQLENMCKSPSSTHGIHPHPTFCSKFIQCGAPGTFYLKSCGPGTVFNSKLSICDWPSNVPHCVLSTDGTYITATGQAVGNELLRRRKRSASPVSPIIAEDNVHFPLSHKSLMTRKKRDVESSSSSSKEKCDSENYITPDPFQCNKYRVCSNGRFVSVTCGEGTLFNPLKSVCDFADDVDCKSRRQDFGTYGCETGDAYQAPHPDSCNKFVECENGILAIKTCPPGTLYERDEARCEHAYRVTCRKPISLEHDVDVNFFRDSESREKSNSSEQHHHHHHKRSIPIYWRASRSSNFADNHNKLNLACEFNYIAPHPTICNRFVECENKRIFIKTCGPGTAYNPILGQCDWPSNIREPDENDCTKYRICKGSLYQSASCGNNQVFHPDQRKCVSASMYLCPNAITTTTPSEPDYYSGITPPPA</sequence>
<dbReference type="SMART" id="SM00494">
    <property type="entry name" value="ChtBD2"/>
    <property type="match status" value="6"/>
</dbReference>
<feature type="domain" description="Chitin-binding type-2" evidence="8">
    <location>
        <begin position="595"/>
        <end position="655"/>
    </location>
</feature>
<keyword evidence="10" id="KW-1185">Reference proteome</keyword>
<name>A0ABP1QJL5_9HEXA</name>
<organism evidence="9 10">
    <name type="scientific">Orchesella dallaii</name>
    <dbReference type="NCBI Taxonomy" id="48710"/>
    <lineage>
        <taxon>Eukaryota</taxon>
        <taxon>Metazoa</taxon>
        <taxon>Ecdysozoa</taxon>
        <taxon>Arthropoda</taxon>
        <taxon>Hexapoda</taxon>
        <taxon>Collembola</taxon>
        <taxon>Entomobryomorpha</taxon>
        <taxon>Entomobryoidea</taxon>
        <taxon>Orchesellidae</taxon>
        <taxon>Orchesellinae</taxon>
        <taxon>Orchesella</taxon>
    </lineage>
</organism>
<evidence type="ECO:0000256" key="2">
    <source>
        <dbReference type="ARBA" id="ARBA00022729"/>
    </source>
</evidence>
<keyword evidence="4" id="KW-1015">Disulfide bond</keyword>
<feature type="region of interest" description="Disordered" evidence="6">
    <location>
        <begin position="553"/>
        <end position="574"/>
    </location>
</feature>
<evidence type="ECO:0000313" key="9">
    <source>
        <dbReference type="EMBL" id="CAL8104636.1"/>
    </source>
</evidence>
<keyword evidence="3" id="KW-0677">Repeat</keyword>
<feature type="domain" description="Chitin-binding type-2" evidence="8">
    <location>
        <begin position="155"/>
        <end position="212"/>
    </location>
</feature>
<dbReference type="PROSITE" id="PS50940">
    <property type="entry name" value="CHIT_BIND_II"/>
    <property type="match status" value="5"/>
</dbReference>
<protein>
    <recommendedName>
        <fullName evidence="8">Chitin-binding type-2 domain-containing protein</fullName>
    </recommendedName>
</protein>
<keyword evidence="1" id="KW-0147">Chitin-binding</keyword>
<evidence type="ECO:0000256" key="3">
    <source>
        <dbReference type="ARBA" id="ARBA00022737"/>
    </source>
</evidence>
<evidence type="ECO:0000256" key="1">
    <source>
        <dbReference type="ARBA" id="ARBA00022669"/>
    </source>
</evidence>
<evidence type="ECO:0000256" key="4">
    <source>
        <dbReference type="ARBA" id="ARBA00023157"/>
    </source>
</evidence>
<accession>A0ABP1QJL5</accession>